<dbReference type="Proteomes" id="UP001268896">
    <property type="component" value="Unassembled WGS sequence"/>
</dbReference>
<dbReference type="GO" id="GO:0071973">
    <property type="term" value="P:bacterial-type flagellum-dependent cell motility"/>
    <property type="evidence" value="ECO:0007669"/>
    <property type="project" value="InterPro"/>
</dbReference>
<evidence type="ECO:0000256" key="2">
    <source>
        <dbReference type="ARBA" id="ARBA00005709"/>
    </source>
</evidence>
<dbReference type="EMBL" id="JARQDZ010000006">
    <property type="protein sequence ID" value="MDT2983454.1"/>
    <property type="molecule type" value="Genomic_DNA"/>
</dbReference>
<dbReference type="InterPro" id="IPR001029">
    <property type="entry name" value="Flagellin_N"/>
</dbReference>
<dbReference type="InterPro" id="IPR046358">
    <property type="entry name" value="Flagellin_C"/>
</dbReference>
<gene>
    <name evidence="8" type="primary">flgL</name>
    <name evidence="8" type="ORF">DW084_04875</name>
    <name evidence="6" type="ORF">P7I32_01775</name>
    <name evidence="7" type="ORF">P7I34_12310</name>
</gene>
<evidence type="ECO:0000313" key="7">
    <source>
        <dbReference type="EMBL" id="MDT2983454.1"/>
    </source>
</evidence>
<protein>
    <submittedName>
        <fullName evidence="8">Flagellar hook-associated protein 3</fullName>
    </submittedName>
    <submittedName>
        <fullName evidence="6">Flagellar hook-associated protein FlgL</fullName>
    </submittedName>
</protein>
<sequence>MRISNSITYNDFLRNLGTNASKVQSTLNQLSSLKEVSKSSDNPLLVSKIMDLNVSLNQNKTYNNTIKDSISWTKAQDSALESVSTSMLRIRSLVQSSANATAGSEELGANRSEIEQEIEGIVESLNTNFDGRYLFSGTNTTTAPFEIVKENDAIVGIKYNGTSEDLPREIANGVSVDLLASGDRLMNETGTAADPQNLSTYFNDLLSALRSDDKDALGGELLTAHDQHATNVVNVRAQIGTLYNRLEAAADRNETEKLNLTETLSNKQDVDIAEKYMEYQNQMTAYRSTLAMGTKIMQMSILDYLN</sequence>
<dbReference type="Proteomes" id="UP000286288">
    <property type="component" value="Unassembled WGS sequence"/>
</dbReference>
<name>A0A1L8SL95_ENTCA</name>
<dbReference type="Pfam" id="PF00700">
    <property type="entry name" value="Flagellin_C"/>
    <property type="match status" value="1"/>
</dbReference>
<dbReference type="GO" id="GO:0009424">
    <property type="term" value="C:bacterial-type flagellum hook"/>
    <property type="evidence" value="ECO:0007669"/>
    <property type="project" value="InterPro"/>
</dbReference>
<comment type="caution">
    <text evidence="8">The sequence shown here is derived from an EMBL/GenBank/DDBJ whole genome shotgun (WGS) entry which is preliminary data.</text>
</comment>
<evidence type="ECO:0000259" key="4">
    <source>
        <dbReference type="Pfam" id="PF00669"/>
    </source>
</evidence>
<dbReference type="Gene3D" id="1.20.1330.10">
    <property type="entry name" value="f41 fragment of flagellin, N-terminal domain"/>
    <property type="match status" value="1"/>
</dbReference>
<comment type="subcellular location">
    <subcellularLocation>
        <location evidence="1">Bacterial flagellum</location>
    </subcellularLocation>
</comment>
<dbReference type="NCBIfam" id="TIGR02550">
    <property type="entry name" value="flagell_flgL"/>
    <property type="match status" value="1"/>
</dbReference>
<reference evidence="6 10" key="2">
    <citation type="submission" date="2023-03" db="EMBL/GenBank/DDBJ databases">
        <authorList>
            <person name="Shen W."/>
            <person name="Cai J."/>
        </authorList>
    </citation>
    <scope>NUCLEOTIDE SEQUENCE</scope>
    <source>
        <strain evidence="7 10">B516</strain>
        <strain evidence="6">K72-2</strain>
    </source>
</reference>
<keyword evidence="8" id="KW-0969">Cilium</keyword>
<dbReference type="InterPro" id="IPR001492">
    <property type="entry name" value="Flagellin"/>
</dbReference>
<feature type="domain" description="Flagellin C-terminal" evidence="5">
    <location>
        <begin position="223"/>
        <end position="305"/>
    </location>
</feature>
<dbReference type="EMBL" id="QRMZ01000005">
    <property type="protein sequence ID" value="RHK07209.1"/>
    <property type="molecule type" value="Genomic_DNA"/>
</dbReference>
<keyword evidence="8" id="KW-0282">Flagellum</keyword>
<keyword evidence="8" id="KW-0966">Cell projection</keyword>
<evidence type="ECO:0000256" key="1">
    <source>
        <dbReference type="ARBA" id="ARBA00004365"/>
    </source>
</evidence>
<feature type="domain" description="Flagellin N-terminal" evidence="4">
    <location>
        <begin position="3"/>
        <end position="140"/>
    </location>
</feature>
<reference evidence="8 9" key="1">
    <citation type="submission" date="2018-08" db="EMBL/GenBank/DDBJ databases">
        <title>A genome reference for cultivated species of the human gut microbiota.</title>
        <authorList>
            <person name="Zou Y."/>
            <person name="Xue W."/>
            <person name="Luo G."/>
        </authorList>
    </citation>
    <scope>NUCLEOTIDE SEQUENCE [LARGE SCALE GENOMIC DNA]</scope>
    <source>
        <strain evidence="8 9">AF48-16</strain>
    </source>
</reference>
<dbReference type="Proteomes" id="UP001253851">
    <property type="component" value="Unassembled WGS sequence"/>
</dbReference>
<accession>A0A1L8SL95</accession>
<dbReference type="AlphaFoldDB" id="A0A1L8SL95"/>
<dbReference type="Pfam" id="PF00669">
    <property type="entry name" value="Flagellin_N"/>
    <property type="match status" value="1"/>
</dbReference>
<dbReference type="GO" id="GO:0005198">
    <property type="term" value="F:structural molecule activity"/>
    <property type="evidence" value="ECO:0007669"/>
    <property type="project" value="InterPro"/>
</dbReference>
<proteinExistence type="inferred from homology"/>
<keyword evidence="3" id="KW-0975">Bacterial flagellum</keyword>
<dbReference type="PANTHER" id="PTHR42792:SF1">
    <property type="entry name" value="FLAGELLAR HOOK-ASSOCIATED PROTEIN 3"/>
    <property type="match status" value="1"/>
</dbReference>
<dbReference type="PANTHER" id="PTHR42792">
    <property type="entry name" value="FLAGELLIN"/>
    <property type="match status" value="1"/>
</dbReference>
<evidence type="ECO:0000313" key="9">
    <source>
        <dbReference type="Proteomes" id="UP000286288"/>
    </source>
</evidence>
<comment type="similarity">
    <text evidence="2">Belongs to the bacterial flagellin family.</text>
</comment>
<dbReference type="SUPFAM" id="SSF64518">
    <property type="entry name" value="Phase 1 flagellin"/>
    <property type="match status" value="1"/>
</dbReference>
<dbReference type="OrthoDB" id="9758307at2"/>
<evidence type="ECO:0000313" key="8">
    <source>
        <dbReference type="EMBL" id="RHK07209.1"/>
    </source>
</evidence>
<dbReference type="InterPro" id="IPR013384">
    <property type="entry name" value="Flagell_FlgL"/>
</dbReference>
<evidence type="ECO:0000313" key="6">
    <source>
        <dbReference type="EMBL" id="MDT2963324.1"/>
    </source>
</evidence>
<dbReference type="EMBL" id="JARQDV010000001">
    <property type="protein sequence ID" value="MDT2963324.1"/>
    <property type="molecule type" value="Genomic_DNA"/>
</dbReference>
<dbReference type="RefSeq" id="WP_005226641.1">
    <property type="nucleotide sequence ID" value="NZ_BAAAXK010000013.1"/>
</dbReference>
<organism evidence="8 9">
    <name type="scientific">Enterococcus casseliflavus</name>
    <name type="common">Enterococcus flavescens</name>
    <dbReference type="NCBI Taxonomy" id="37734"/>
    <lineage>
        <taxon>Bacteria</taxon>
        <taxon>Bacillati</taxon>
        <taxon>Bacillota</taxon>
        <taxon>Bacilli</taxon>
        <taxon>Lactobacillales</taxon>
        <taxon>Enterococcaceae</taxon>
        <taxon>Enterococcus</taxon>
    </lineage>
</organism>
<evidence type="ECO:0000259" key="5">
    <source>
        <dbReference type="Pfam" id="PF00700"/>
    </source>
</evidence>
<evidence type="ECO:0000313" key="10">
    <source>
        <dbReference type="Proteomes" id="UP001253851"/>
    </source>
</evidence>
<evidence type="ECO:0000256" key="3">
    <source>
        <dbReference type="ARBA" id="ARBA00023143"/>
    </source>
</evidence>